<dbReference type="Proteomes" id="UP001597286">
    <property type="component" value="Unassembled WGS sequence"/>
</dbReference>
<dbReference type="EMBL" id="JBHUFB010000003">
    <property type="protein sequence ID" value="MFD1811042.1"/>
    <property type="molecule type" value="Genomic_DNA"/>
</dbReference>
<evidence type="ECO:0000313" key="7">
    <source>
        <dbReference type="EMBL" id="MFD1811042.1"/>
    </source>
</evidence>
<evidence type="ECO:0000256" key="4">
    <source>
        <dbReference type="ARBA" id="ARBA00022989"/>
    </source>
</evidence>
<dbReference type="RefSeq" id="WP_378483600.1">
    <property type="nucleotide sequence ID" value="NZ_JBHUFB010000003.1"/>
</dbReference>
<keyword evidence="3 6" id="KW-0812">Transmembrane</keyword>
<evidence type="ECO:0000256" key="2">
    <source>
        <dbReference type="ARBA" id="ARBA00022475"/>
    </source>
</evidence>
<evidence type="ECO:0000256" key="1">
    <source>
        <dbReference type="ARBA" id="ARBA00004651"/>
    </source>
</evidence>
<reference evidence="8" key="1">
    <citation type="journal article" date="2019" name="Int. J. Syst. Evol. Microbiol.">
        <title>The Global Catalogue of Microorganisms (GCM) 10K type strain sequencing project: providing services to taxonomists for standard genome sequencing and annotation.</title>
        <authorList>
            <consortium name="The Broad Institute Genomics Platform"/>
            <consortium name="The Broad Institute Genome Sequencing Center for Infectious Disease"/>
            <person name="Wu L."/>
            <person name="Ma J."/>
        </authorList>
    </citation>
    <scope>NUCLEOTIDE SEQUENCE [LARGE SCALE GENOMIC DNA]</scope>
    <source>
        <strain evidence="8">DT72</strain>
    </source>
</reference>
<gene>
    <name evidence="7" type="ORF">ACFSJG_02340</name>
</gene>
<dbReference type="InterPro" id="IPR005171">
    <property type="entry name" value="Cyt_c_oxidase_su4_prok"/>
</dbReference>
<feature type="transmembrane region" description="Helical" evidence="6">
    <location>
        <begin position="76"/>
        <end position="97"/>
    </location>
</feature>
<sequence length="98" mass="10823">MTTANKTLRAASARTVTVAWLVLVALTLGAWWLAPAHVAGDVQASTPITVMVLALAFVKSRMIIRYFMEVRTAPGWLRVATDVWLVVLVVVVLTIYLW</sequence>
<feature type="transmembrane region" description="Helical" evidence="6">
    <location>
        <begin position="12"/>
        <end position="34"/>
    </location>
</feature>
<keyword evidence="4 6" id="KW-1133">Transmembrane helix</keyword>
<evidence type="ECO:0000256" key="5">
    <source>
        <dbReference type="ARBA" id="ARBA00023136"/>
    </source>
</evidence>
<dbReference type="Pfam" id="PF03626">
    <property type="entry name" value="COX4_pro"/>
    <property type="match status" value="1"/>
</dbReference>
<proteinExistence type="predicted"/>
<comment type="subcellular location">
    <subcellularLocation>
        <location evidence="1">Cell membrane</location>
        <topology evidence="1">Multi-pass membrane protein</topology>
    </subcellularLocation>
</comment>
<evidence type="ECO:0000256" key="6">
    <source>
        <dbReference type="SAM" id="Phobius"/>
    </source>
</evidence>
<protein>
    <submittedName>
        <fullName evidence="7">Cytochrome C oxidase subunit IV family protein</fullName>
    </submittedName>
</protein>
<keyword evidence="2" id="KW-1003">Cell membrane</keyword>
<evidence type="ECO:0000256" key="3">
    <source>
        <dbReference type="ARBA" id="ARBA00022692"/>
    </source>
</evidence>
<name>A0ABW4NXY0_9NOCA</name>
<evidence type="ECO:0000313" key="8">
    <source>
        <dbReference type="Proteomes" id="UP001597286"/>
    </source>
</evidence>
<accession>A0ABW4NXY0</accession>
<comment type="caution">
    <text evidence="7">The sequence shown here is derived from an EMBL/GenBank/DDBJ whole genome shotgun (WGS) entry which is preliminary data.</text>
</comment>
<keyword evidence="8" id="KW-1185">Reference proteome</keyword>
<organism evidence="7 8">
    <name type="scientific">Rhodococcus gannanensis</name>
    <dbReference type="NCBI Taxonomy" id="1960308"/>
    <lineage>
        <taxon>Bacteria</taxon>
        <taxon>Bacillati</taxon>
        <taxon>Actinomycetota</taxon>
        <taxon>Actinomycetes</taxon>
        <taxon>Mycobacteriales</taxon>
        <taxon>Nocardiaceae</taxon>
        <taxon>Rhodococcus</taxon>
    </lineage>
</organism>
<feature type="transmembrane region" description="Helical" evidence="6">
    <location>
        <begin position="46"/>
        <end position="64"/>
    </location>
</feature>
<keyword evidence="5 6" id="KW-0472">Membrane</keyword>